<sequence length="177" mass="18970">MLQQEESDSALARQLHEEINGPGLSQPAAGSIPNETSAAKSIACPACTFVNVFTDILPGRSYTCKQCLTVLPDPTPNETWNASNSKQEMVLCAACRCLNRIPLGKFDAIVCGTCCHELKSKKPASEVQPPQTVPASTRPIQVRCGECSSINALQVGRDVTNVRFECGSCQTVNEVSL</sequence>
<dbReference type="AlphaFoldDB" id="A0A422NWW7"/>
<dbReference type="GeneID" id="40320500"/>
<protein>
    <submittedName>
        <fullName evidence="1">Uncharacterized protein</fullName>
    </submittedName>
</protein>
<name>A0A422NWW7_9TRYP</name>
<dbReference type="RefSeq" id="XP_029226122.1">
    <property type="nucleotide sequence ID" value="XM_029373757.1"/>
</dbReference>
<keyword evidence="2" id="KW-1185">Reference proteome</keyword>
<evidence type="ECO:0000313" key="1">
    <source>
        <dbReference type="EMBL" id="RNF09936.1"/>
    </source>
</evidence>
<organism evidence="1 2">
    <name type="scientific">Trypanosoma conorhini</name>
    <dbReference type="NCBI Taxonomy" id="83891"/>
    <lineage>
        <taxon>Eukaryota</taxon>
        <taxon>Discoba</taxon>
        <taxon>Euglenozoa</taxon>
        <taxon>Kinetoplastea</taxon>
        <taxon>Metakinetoplastina</taxon>
        <taxon>Trypanosomatida</taxon>
        <taxon>Trypanosomatidae</taxon>
        <taxon>Trypanosoma</taxon>
    </lineage>
</organism>
<dbReference type="OrthoDB" id="276203at2759"/>
<gene>
    <name evidence="1" type="ORF">Tco025E_06889</name>
</gene>
<reference evidence="1 2" key="1">
    <citation type="journal article" date="2018" name="BMC Genomics">
        <title>Genomic comparison of Trypanosoma conorhini and Trypanosoma rangeli to Trypanosoma cruzi strains of high and low virulence.</title>
        <authorList>
            <person name="Bradwell K.R."/>
            <person name="Koparde V.N."/>
            <person name="Matveyev A.V."/>
            <person name="Serrano M.G."/>
            <person name="Alves J.M."/>
            <person name="Parikh H."/>
            <person name="Huang B."/>
            <person name="Lee V."/>
            <person name="Espinosa-Alvarez O."/>
            <person name="Ortiz P.A."/>
            <person name="Costa-Martins A.G."/>
            <person name="Teixeira M.M."/>
            <person name="Buck G.A."/>
        </authorList>
    </citation>
    <scope>NUCLEOTIDE SEQUENCE [LARGE SCALE GENOMIC DNA]</scope>
    <source>
        <strain evidence="1 2">025E</strain>
    </source>
</reference>
<comment type="caution">
    <text evidence="1">The sequence shown here is derived from an EMBL/GenBank/DDBJ whole genome shotgun (WGS) entry which is preliminary data.</text>
</comment>
<proteinExistence type="predicted"/>
<accession>A0A422NWW7</accession>
<dbReference type="EMBL" id="MKKU01000497">
    <property type="protein sequence ID" value="RNF09936.1"/>
    <property type="molecule type" value="Genomic_DNA"/>
</dbReference>
<evidence type="ECO:0000313" key="2">
    <source>
        <dbReference type="Proteomes" id="UP000284403"/>
    </source>
</evidence>
<dbReference type="Proteomes" id="UP000284403">
    <property type="component" value="Unassembled WGS sequence"/>
</dbReference>